<dbReference type="Proteomes" id="UP000634529">
    <property type="component" value="Unassembled WGS sequence"/>
</dbReference>
<dbReference type="PANTHER" id="PTHR43479">
    <property type="entry name" value="ACREF/ENVCD OPERON REPRESSOR-RELATED"/>
    <property type="match status" value="1"/>
</dbReference>
<dbReference type="InterPro" id="IPR050624">
    <property type="entry name" value="HTH-type_Tx_Regulator"/>
</dbReference>
<dbReference type="Gene3D" id="1.10.357.10">
    <property type="entry name" value="Tetracycline Repressor, domain 2"/>
    <property type="match status" value="1"/>
</dbReference>
<dbReference type="PRINTS" id="PR00455">
    <property type="entry name" value="HTHTETR"/>
</dbReference>
<dbReference type="InterPro" id="IPR023772">
    <property type="entry name" value="DNA-bd_HTH_TetR-type_CS"/>
</dbReference>
<evidence type="ECO:0000313" key="5">
    <source>
        <dbReference type="Proteomes" id="UP000634529"/>
    </source>
</evidence>
<evidence type="ECO:0000256" key="2">
    <source>
        <dbReference type="PROSITE-ProRule" id="PRU00335"/>
    </source>
</evidence>
<gene>
    <name evidence="4" type="ORF">IFO66_19995</name>
</gene>
<protein>
    <submittedName>
        <fullName evidence="4">TetR/AcrR family transcriptional regulator</fullName>
    </submittedName>
</protein>
<dbReference type="Pfam" id="PF00440">
    <property type="entry name" value="TetR_N"/>
    <property type="match status" value="1"/>
</dbReference>
<dbReference type="Gene3D" id="1.10.10.60">
    <property type="entry name" value="Homeodomain-like"/>
    <property type="match status" value="1"/>
</dbReference>
<accession>A0ABR9B5W4</accession>
<dbReference type="InterPro" id="IPR009057">
    <property type="entry name" value="Homeodomain-like_sf"/>
</dbReference>
<dbReference type="PROSITE" id="PS50977">
    <property type="entry name" value="HTH_TETR_2"/>
    <property type="match status" value="1"/>
</dbReference>
<proteinExistence type="predicted"/>
<dbReference type="PROSITE" id="PS01081">
    <property type="entry name" value="HTH_TETR_1"/>
    <property type="match status" value="1"/>
</dbReference>
<comment type="caution">
    <text evidence="4">The sequence shown here is derived from an EMBL/GenBank/DDBJ whole genome shotgun (WGS) entry which is preliminary data.</text>
</comment>
<sequence length="305" mass="34958">MEAKKQSIMEEALALFAENGYHQTSIQEIADRTGIAKGSVYSFFRSKEELMMTIFEHYHQQIYGALQHILQEPLPSKEKLERLIMQSLDQFSRFKLFVSFQRKEVHLQQKKELRELILSYRAKKLYALRQVIAEVYGLGAQPYWLDLATTLNGVIAEFINYVAFDDKLLDHRKVAAYIIQVMDGAAESMIRHTPIPVLNEAMMDDIMRVGRTGFSKHQEQMWEAAAALKLAIEESSTGDIVHDEGRQAFAFLESEMLQGRGTSIQARSVTMFLQAQQQPAIQEAAGRLLELLLAERDGRRAEDER</sequence>
<keyword evidence="5" id="KW-1185">Reference proteome</keyword>
<dbReference type="EMBL" id="JACYTN010000024">
    <property type="protein sequence ID" value="MBD8500571.1"/>
    <property type="molecule type" value="Genomic_DNA"/>
</dbReference>
<evidence type="ECO:0000256" key="1">
    <source>
        <dbReference type="ARBA" id="ARBA00023125"/>
    </source>
</evidence>
<organism evidence="4 5">
    <name type="scientific">Paenibacillus arenosi</name>
    <dbReference type="NCBI Taxonomy" id="2774142"/>
    <lineage>
        <taxon>Bacteria</taxon>
        <taxon>Bacillati</taxon>
        <taxon>Bacillota</taxon>
        <taxon>Bacilli</taxon>
        <taxon>Bacillales</taxon>
        <taxon>Paenibacillaceae</taxon>
        <taxon>Paenibacillus</taxon>
    </lineage>
</organism>
<reference evidence="4 5" key="1">
    <citation type="submission" date="2020-09" db="EMBL/GenBank/DDBJ databases">
        <title>Paenibacillus sp. CAU 1523 isolated from sand of Haeundae Beach.</title>
        <authorList>
            <person name="Kim W."/>
        </authorList>
    </citation>
    <scope>NUCLEOTIDE SEQUENCE [LARGE SCALE GENOMIC DNA]</scope>
    <source>
        <strain evidence="4 5">CAU 1523</strain>
    </source>
</reference>
<dbReference type="RefSeq" id="WP_192026852.1">
    <property type="nucleotide sequence ID" value="NZ_JACYTN010000024.1"/>
</dbReference>
<dbReference type="PANTHER" id="PTHR43479:SF22">
    <property type="entry name" value="TRANSCRIPTIONAL REGULATOR, TETR FAMILY"/>
    <property type="match status" value="1"/>
</dbReference>
<name>A0ABR9B5W4_9BACL</name>
<dbReference type="SUPFAM" id="SSF46689">
    <property type="entry name" value="Homeodomain-like"/>
    <property type="match status" value="1"/>
</dbReference>
<dbReference type="InterPro" id="IPR001647">
    <property type="entry name" value="HTH_TetR"/>
</dbReference>
<keyword evidence="1 2" id="KW-0238">DNA-binding</keyword>
<evidence type="ECO:0000313" key="4">
    <source>
        <dbReference type="EMBL" id="MBD8500571.1"/>
    </source>
</evidence>
<evidence type="ECO:0000259" key="3">
    <source>
        <dbReference type="PROSITE" id="PS50977"/>
    </source>
</evidence>
<feature type="DNA-binding region" description="H-T-H motif" evidence="2">
    <location>
        <begin position="25"/>
        <end position="44"/>
    </location>
</feature>
<feature type="domain" description="HTH tetR-type" evidence="3">
    <location>
        <begin position="2"/>
        <end position="62"/>
    </location>
</feature>